<evidence type="ECO:0000313" key="3">
    <source>
        <dbReference type="Proteomes" id="UP000807769"/>
    </source>
</evidence>
<dbReference type="OrthoDB" id="3257151at2759"/>
<evidence type="ECO:0000313" key="2">
    <source>
        <dbReference type="EMBL" id="KAG1824412.1"/>
    </source>
</evidence>
<proteinExistence type="predicted"/>
<reference evidence="2" key="1">
    <citation type="journal article" date="2020" name="New Phytol.">
        <title>Comparative genomics reveals dynamic genome evolution in host specialist ectomycorrhizal fungi.</title>
        <authorList>
            <person name="Lofgren L.A."/>
            <person name="Nguyen N.H."/>
            <person name="Vilgalys R."/>
            <person name="Ruytinx J."/>
            <person name="Liao H.L."/>
            <person name="Branco S."/>
            <person name="Kuo A."/>
            <person name="LaButti K."/>
            <person name="Lipzen A."/>
            <person name="Andreopoulos W."/>
            <person name="Pangilinan J."/>
            <person name="Riley R."/>
            <person name="Hundley H."/>
            <person name="Na H."/>
            <person name="Barry K."/>
            <person name="Grigoriev I.V."/>
            <person name="Stajich J.E."/>
            <person name="Kennedy P.G."/>
        </authorList>
    </citation>
    <scope>NUCLEOTIDE SEQUENCE</scope>
    <source>
        <strain evidence="2">MN1</strain>
    </source>
</reference>
<dbReference type="Proteomes" id="UP000807769">
    <property type="component" value="Unassembled WGS sequence"/>
</dbReference>
<protein>
    <submittedName>
        <fullName evidence="2">Uncharacterized protein</fullName>
    </submittedName>
</protein>
<dbReference type="AlphaFoldDB" id="A0A9P7JIJ0"/>
<keyword evidence="3" id="KW-1185">Reference proteome</keyword>
<organism evidence="2 3">
    <name type="scientific">Suillus subaureus</name>
    <dbReference type="NCBI Taxonomy" id="48587"/>
    <lineage>
        <taxon>Eukaryota</taxon>
        <taxon>Fungi</taxon>
        <taxon>Dikarya</taxon>
        <taxon>Basidiomycota</taxon>
        <taxon>Agaricomycotina</taxon>
        <taxon>Agaricomycetes</taxon>
        <taxon>Agaricomycetidae</taxon>
        <taxon>Boletales</taxon>
        <taxon>Suillineae</taxon>
        <taxon>Suillaceae</taxon>
        <taxon>Suillus</taxon>
    </lineage>
</organism>
<dbReference type="EMBL" id="JABBWG010000003">
    <property type="protein sequence ID" value="KAG1824412.1"/>
    <property type="molecule type" value="Genomic_DNA"/>
</dbReference>
<name>A0A9P7JIJ0_9AGAM</name>
<feature type="region of interest" description="Disordered" evidence="1">
    <location>
        <begin position="90"/>
        <end position="112"/>
    </location>
</feature>
<gene>
    <name evidence="2" type="ORF">BJ212DRAFT_1475716</name>
</gene>
<accession>A0A9P7JIJ0</accession>
<comment type="caution">
    <text evidence="2">The sequence shown here is derived from an EMBL/GenBank/DDBJ whole genome shotgun (WGS) entry which is preliminary data.</text>
</comment>
<evidence type="ECO:0000256" key="1">
    <source>
        <dbReference type="SAM" id="MobiDB-lite"/>
    </source>
</evidence>
<dbReference type="GeneID" id="64633288"/>
<dbReference type="RefSeq" id="XP_041198129.1">
    <property type="nucleotide sequence ID" value="XM_041339272.1"/>
</dbReference>
<sequence>MYDSESLHPRANSIQPNLEELWAIWTSDSRIPMRASRHAWATSWNISPVRVDGWFWARKSKAKKPGQPLPNKTYKLSLVPPAASVTLKRELTTPAPPPPHARNFDTTDVDSPSGNAPILLDVDFSPSQNAMYMPPKFPVTPVIPEPTDGGVHIRHHAHKYSPVTCTLPP</sequence>